<dbReference type="EMBL" id="AOJL01000004">
    <property type="protein sequence ID" value="ELZ52032.1"/>
    <property type="molecule type" value="Genomic_DNA"/>
</dbReference>
<protein>
    <submittedName>
        <fullName evidence="2">Uncharacterized protein</fullName>
    </submittedName>
</protein>
<dbReference type="PATRIC" id="fig|1227466.3.peg.2"/>
<accession>M0EYT7</accession>
<gene>
    <name evidence="2" type="ORF">C464_00024</name>
</gene>
<keyword evidence="1" id="KW-0472">Membrane</keyword>
<name>M0EYT7_9EURY</name>
<keyword evidence="1" id="KW-1133">Transmembrane helix</keyword>
<keyword evidence="1" id="KW-0812">Transmembrane</keyword>
<keyword evidence="3" id="KW-1185">Reference proteome</keyword>
<comment type="caution">
    <text evidence="2">The sequence shown here is derived from an EMBL/GenBank/DDBJ whole genome shotgun (WGS) entry which is preliminary data.</text>
</comment>
<reference evidence="2 3" key="1">
    <citation type="journal article" date="2014" name="PLoS Genet.">
        <title>Phylogenetically driven sequencing of extremely halophilic archaea reveals strategies for static and dynamic osmo-response.</title>
        <authorList>
            <person name="Becker E.A."/>
            <person name="Seitzer P.M."/>
            <person name="Tritt A."/>
            <person name="Larsen D."/>
            <person name="Krusor M."/>
            <person name="Yao A.I."/>
            <person name="Wu D."/>
            <person name="Madern D."/>
            <person name="Eisen J.A."/>
            <person name="Darling A.E."/>
            <person name="Facciotti M.T."/>
        </authorList>
    </citation>
    <scope>NUCLEOTIDE SEQUENCE [LARGE SCALE GENOMIC DNA]</scope>
    <source>
        <strain evidence="2 3">DSM 10284</strain>
    </source>
</reference>
<feature type="transmembrane region" description="Helical" evidence="1">
    <location>
        <begin position="25"/>
        <end position="46"/>
    </location>
</feature>
<organism evidence="2 3">
    <name type="scientific">Halorubrum coriense DSM 10284</name>
    <dbReference type="NCBI Taxonomy" id="1227466"/>
    <lineage>
        <taxon>Archaea</taxon>
        <taxon>Methanobacteriati</taxon>
        <taxon>Methanobacteriota</taxon>
        <taxon>Stenosarchaea group</taxon>
        <taxon>Halobacteria</taxon>
        <taxon>Halobacteriales</taxon>
        <taxon>Haloferacaceae</taxon>
        <taxon>Halorubrum</taxon>
    </lineage>
</organism>
<proteinExistence type="predicted"/>
<dbReference type="Proteomes" id="UP000011509">
    <property type="component" value="Unassembled WGS sequence"/>
</dbReference>
<evidence type="ECO:0000256" key="1">
    <source>
        <dbReference type="SAM" id="Phobius"/>
    </source>
</evidence>
<sequence>MMFVVMFAALAVVERAVGELGLALSLVIVLVIAFAYPLAVRALGVAPPVWQR</sequence>
<evidence type="ECO:0000313" key="2">
    <source>
        <dbReference type="EMBL" id="ELZ52032.1"/>
    </source>
</evidence>
<dbReference type="STRING" id="1227466.C464_00024"/>
<evidence type="ECO:0000313" key="3">
    <source>
        <dbReference type="Proteomes" id="UP000011509"/>
    </source>
</evidence>
<dbReference type="AlphaFoldDB" id="M0EYT7"/>